<protein>
    <submittedName>
        <fullName evidence="2">Uncharacterized protein</fullName>
    </submittedName>
</protein>
<name>A0A7C9CW31_OPUST</name>
<feature type="compositionally biased region" description="Basic residues" evidence="1">
    <location>
        <begin position="196"/>
        <end position="206"/>
    </location>
</feature>
<feature type="region of interest" description="Disordered" evidence="1">
    <location>
        <begin position="1"/>
        <end position="50"/>
    </location>
</feature>
<reference evidence="2" key="1">
    <citation type="journal article" date="2013" name="J. Plant Res.">
        <title>Effect of fungi and light on seed germination of three Opuntia species from semiarid lands of central Mexico.</title>
        <authorList>
            <person name="Delgado-Sanchez P."/>
            <person name="Jimenez-Bremont J.F."/>
            <person name="Guerrero-Gonzalez Mde L."/>
            <person name="Flores J."/>
        </authorList>
    </citation>
    <scope>NUCLEOTIDE SEQUENCE</scope>
    <source>
        <tissue evidence="2">Cladode</tissue>
    </source>
</reference>
<feature type="region of interest" description="Disordered" evidence="1">
    <location>
        <begin position="186"/>
        <end position="207"/>
    </location>
</feature>
<dbReference type="AlphaFoldDB" id="A0A7C9CW31"/>
<sequence length="255" mass="28452">MGACVSIRKRHEGNPSRKSKKKVAHHSTTTATTNNNNNRKRRRAMKKRVSSCFCDRSKSGPFPDRSFSTPTFQGSTEEAWFDSTTRFDSDGEEDFQSVQDDILSQNGFERYHVGKHSHEVSCDRNSLSDLGRHSGEGKHPVFLHEMSSAGGENTGKQDGLLDNCGILANNCLPCLTTSTVDSIERRKSLVGSPPSAKKKAASRHSFKGRDGLLSPRWIERRNLLQTMQHIILSASMCSCPHVKLSILLDSWTFLQ</sequence>
<evidence type="ECO:0000256" key="1">
    <source>
        <dbReference type="SAM" id="MobiDB-lite"/>
    </source>
</evidence>
<feature type="compositionally biased region" description="Basic residues" evidence="1">
    <location>
        <begin position="7"/>
        <end position="25"/>
    </location>
</feature>
<accession>A0A7C9CW31</accession>
<evidence type="ECO:0000313" key="2">
    <source>
        <dbReference type="EMBL" id="MBA4627941.1"/>
    </source>
</evidence>
<reference evidence="2" key="2">
    <citation type="submission" date="2020-07" db="EMBL/GenBank/DDBJ databases">
        <authorList>
            <person name="Vera ALvarez R."/>
            <person name="Arias-Moreno D.M."/>
            <person name="Jimenez-Jacinto V."/>
            <person name="Jimenez-Bremont J.F."/>
            <person name="Swaminathan K."/>
            <person name="Moose S.P."/>
            <person name="Guerrero-Gonzalez M.L."/>
            <person name="Marino-Ramirez L."/>
            <person name="Landsman D."/>
            <person name="Rodriguez-Kessler M."/>
            <person name="Delgado-Sanchez P."/>
        </authorList>
    </citation>
    <scope>NUCLEOTIDE SEQUENCE</scope>
    <source>
        <tissue evidence="2">Cladode</tissue>
    </source>
</reference>
<proteinExistence type="predicted"/>
<feature type="compositionally biased region" description="Basic residues" evidence="1">
    <location>
        <begin position="38"/>
        <end position="49"/>
    </location>
</feature>
<dbReference type="EMBL" id="GISG01064258">
    <property type="protein sequence ID" value="MBA4627941.1"/>
    <property type="molecule type" value="Transcribed_RNA"/>
</dbReference>
<organism evidence="2">
    <name type="scientific">Opuntia streptacantha</name>
    <name type="common">Prickly pear cactus</name>
    <name type="synonym">Opuntia cardona</name>
    <dbReference type="NCBI Taxonomy" id="393608"/>
    <lineage>
        <taxon>Eukaryota</taxon>
        <taxon>Viridiplantae</taxon>
        <taxon>Streptophyta</taxon>
        <taxon>Embryophyta</taxon>
        <taxon>Tracheophyta</taxon>
        <taxon>Spermatophyta</taxon>
        <taxon>Magnoliopsida</taxon>
        <taxon>eudicotyledons</taxon>
        <taxon>Gunneridae</taxon>
        <taxon>Pentapetalae</taxon>
        <taxon>Caryophyllales</taxon>
        <taxon>Cactineae</taxon>
        <taxon>Cactaceae</taxon>
        <taxon>Opuntioideae</taxon>
        <taxon>Opuntia</taxon>
    </lineage>
</organism>
<feature type="compositionally biased region" description="Low complexity" evidence="1">
    <location>
        <begin position="26"/>
        <end position="37"/>
    </location>
</feature>